<evidence type="ECO:0000313" key="1">
    <source>
        <dbReference type="EMBL" id="PDS48212.1"/>
    </source>
</evidence>
<keyword evidence="2" id="KW-1185">Reference proteome</keyword>
<accession>A0ABX4J1K9</accession>
<protein>
    <submittedName>
        <fullName evidence="1">Uncharacterized protein</fullName>
    </submittedName>
</protein>
<dbReference type="EMBL" id="NWSL01000029">
    <property type="protein sequence ID" value="PDS48212.1"/>
    <property type="molecule type" value="Genomic_DNA"/>
</dbReference>
<reference evidence="1 2" key="1">
    <citation type="submission" date="2017-09" db="EMBL/GenBank/DDBJ databases">
        <title>Comparative genomics of rhizobia isolated from Phaseolus vulgaris in China.</title>
        <authorList>
            <person name="Tong W."/>
        </authorList>
    </citation>
    <scope>NUCLEOTIDE SEQUENCE [LARGE SCALE GENOMIC DNA]</scope>
    <source>
        <strain evidence="1 2">Y27</strain>
    </source>
</reference>
<dbReference type="Proteomes" id="UP000219972">
    <property type="component" value="Unassembled WGS sequence"/>
</dbReference>
<sequence>MAFRMAKPTTRKGTANAQFKRRVPLHLVDKLKGQRFAADLPTDLTPFSETIRVSCVIHDHVKFSLRTADPRLVQIRDDAASTAYATFLHAAERGPADLTHRELTALQGLAVDCH</sequence>
<name>A0ABX4J1K9_9HYPH</name>
<evidence type="ECO:0000313" key="2">
    <source>
        <dbReference type="Proteomes" id="UP000219972"/>
    </source>
</evidence>
<proteinExistence type="predicted"/>
<gene>
    <name evidence="1" type="ORF">CO662_30250</name>
</gene>
<comment type="caution">
    <text evidence="1">The sequence shown here is derived from an EMBL/GenBank/DDBJ whole genome shotgun (WGS) entry which is preliminary data.</text>
</comment>
<organism evidence="1 2">
    <name type="scientific">Rhizobium anhuiense</name>
    <dbReference type="NCBI Taxonomy" id="1184720"/>
    <lineage>
        <taxon>Bacteria</taxon>
        <taxon>Pseudomonadati</taxon>
        <taxon>Pseudomonadota</taxon>
        <taxon>Alphaproteobacteria</taxon>
        <taxon>Hyphomicrobiales</taxon>
        <taxon>Rhizobiaceae</taxon>
        <taxon>Rhizobium/Agrobacterium group</taxon>
        <taxon>Rhizobium</taxon>
    </lineage>
</organism>